<name>A0A7C1CTY4_9BACT</name>
<evidence type="ECO:0000313" key="1">
    <source>
        <dbReference type="EMBL" id="HDP76596.1"/>
    </source>
</evidence>
<sequence>MKCGVVLTGCGSEDGTAVDQAIMTFLALEKAGAEVVSLALDKDQYEVINHQTGKPAELEQKRNQLVESARLINGPVNDIDAFSGEELDLLVIPGGKGVLKSLSTFEDEEDHYRVNNSLERLLVNCFNGKKPLGAIGEGVLILARALENVASNLTVTASGNPEDRMTVLEKLAIDHVPCEVGEICVDKTNKVVTAPLLVREDGLMEKNESIETFVKRLFDLLPL</sequence>
<accession>A0A7C1CTY4</accession>
<protein>
    <submittedName>
        <fullName evidence="1">Isoprenoid biosynthesis glyoxalase ElbB</fullName>
        <ecNumber evidence="1">4.2.1.-</ecNumber>
    </submittedName>
</protein>
<proteinExistence type="predicted"/>
<dbReference type="SUPFAM" id="SSF52317">
    <property type="entry name" value="Class I glutamine amidotransferase-like"/>
    <property type="match status" value="1"/>
</dbReference>
<gene>
    <name evidence="1" type="primary">elbB</name>
    <name evidence="1" type="ORF">ENN47_00125</name>
</gene>
<dbReference type="GO" id="GO:0016829">
    <property type="term" value="F:lyase activity"/>
    <property type="evidence" value="ECO:0007669"/>
    <property type="project" value="UniProtKB-KW"/>
</dbReference>
<dbReference type="Proteomes" id="UP000886198">
    <property type="component" value="Unassembled WGS sequence"/>
</dbReference>
<dbReference type="InterPro" id="IPR029062">
    <property type="entry name" value="Class_I_gatase-like"/>
</dbReference>
<reference evidence="1" key="1">
    <citation type="journal article" date="2020" name="mSystems">
        <title>Genome- and Community-Level Interaction Insights into Carbon Utilization and Element Cycling Functions of Hydrothermarchaeota in Hydrothermal Sediment.</title>
        <authorList>
            <person name="Zhou Z."/>
            <person name="Liu Y."/>
            <person name="Xu W."/>
            <person name="Pan J."/>
            <person name="Luo Z.H."/>
            <person name="Li M."/>
        </authorList>
    </citation>
    <scope>NUCLEOTIDE SEQUENCE [LARGE SCALE GENOMIC DNA]</scope>
    <source>
        <strain evidence="1">SpSt-1179</strain>
    </source>
</reference>
<dbReference type="PANTHER" id="PTHR10224:SF12">
    <property type="entry name" value="GLYOXALASE ELBB"/>
    <property type="match status" value="1"/>
</dbReference>
<dbReference type="AlphaFoldDB" id="A0A7C1CTY4"/>
<dbReference type="EC" id="4.2.1.-" evidence="1"/>
<dbReference type="PANTHER" id="PTHR10224">
    <property type="entry name" value="ES1 PROTEIN HOMOLOG, MITOCHONDRIAL"/>
    <property type="match status" value="1"/>
</dbReference>
<dbReference type="Gene3D" id="3.40.50.880">
    <property type="match status" value="1"/>
</dbReference>
<dbReference type="NCBIfam" id="NF008747">
    <property type="entry name" value="PRK11780.1"/>
    <property type="match status" value="1"/>
</dbReference>
<comment type="caution">
    <text evidence="1">The sequence shown here is derived from an EMBL/GenBank/DDBJ whole genome shotgun (WGS) entry which is preliminary data.</text>
</comment>
<organism evidence="1">
    <name type="scientific">Mesotoga infera</name>
    <dbReference type="NCBI Taxonomy" id="1236046"/>
    <lineage>
        <taxon>Bacteria</taxon>
        <taxon>Thermotogati</taxon>
        <taxon>Thermotogota</taxon>
        <taxon>Thermotogae</taxon>
        <taxon>Kosmotogales</taxon>
        <taxon>Kosmotogaceae</taxon>
        <taxon>Mesotoga</taxon>
    </lineage>
</organism>
<dbReference type="EMBL" id="DSBT01000005">
    <property type="protein sequence ID" value="HDP76596.1"/>
    <property type="molecule type" value="Genomic_DNA"/>
</dbReference>
<keyword evidence="1" id="KW-0456">Lyase</keyword>